<dbReference type="OrthoDB" id="7060875at2"/>
<dbReference type="Pfam" id="PF04138">
    <property type="entry name" value="GtrA_DPMS_TM"/>
    <property type="match status" value="1"/>
</dbReference>
<evidence type="ECO:0000256" key="2">
    <source>
        <dbReference type="ARBA" id="ARBA00009399"/>
    </source>
</evidence>
<dbReference type="EMBL" id="QQSY01000001">
    <property type="protein sequence ID" value="RDJ00431.1"/>
    <property type="molecule type" value="Genomic_DNA"/>
</dbReference>
<dbReference type="GO" id="GO:0000271">
    <property type="term" value="P:polysaccharide biosynthetic process"/>
    <property type="evidence" value="ECO:0007669"/>
    <property type="project" value="InterPro"/>
</dbReference>
<dbReference type="RefSeq" id="WP_114824155.1">
    <property type="nucleotide sequence ID" value="NZ_QQSY01000001.1"/>
</dbReference>
<comment type="caution">
    <text evidence="8">The sequence shown here is derived from an EMBL/GenBank/DDBJ whole genome shotgun (WGS) entry which is preliminary data.</text>
</comment>
<accession>A0A370KEA7</accession>
<feature type="transmembrane region" description="Helical" evidence="6">
    <location>
        <begin position="7"/>
        <end position="27"/>
    </location>
</feature>
<evidence type="ECO:0000256" key="1">
    <source>
        <dbReference type="ARBA" id="ARBA00004141"/>
    </source>
</evidence>
<dbReference type="Proteomes" id="UP000254711">
    <property type="component" value="Unassembled WGS sequence"/>
</dbReference>
<dbReference type="AlphaFoldDB" id="A0A370KEA7"/>
<evidence type="ECO:0000256" key="4">
    <source>
        <dbReference type="ARBA" id="ARBA00022989"/>
    </source>
</evidence>
<sequence length="131" mass="14474">MKSRQFVKFLFAGGTAALANFGSRILLSRWMPYVPAIIVAYVIGMITAFVLNRLFVFTSIQNSLHNQVYWFILVNLAAVAQTAVISVLLADYALPAMGLHEHLETIAHAVGVAVPTVTSYLGHKHLTFRRS</sequence>
<evidence type="ECO:0000259" key="7">
    <source>
        <dbReference type="Pfam" id="PF04138"/>
    </source>
</evidence>
<reference evidence="8 9" key="1">
    <citation type="submission" date="2018-07" db="EMBL/GenBank/DDBJ databases">
        <title>Dyella solisilvae sp. nov., isolated from the pine and broad-leaved mixed forest soil.</title>
        <authorList>
            <person name="Gao Z."/>
            <person name="Qiu L."/>
        </authorList>
    </citation>
    <scope>NUCLEOTIDE SEQUENCE [LARGE SCALE GENOMIC DNA]</scope>
    <source>
        <strain evidence="8 9">DHG54</strain>
    </source>
</reference>
<feature type="transmembrane region" description="Helical" evidence="6">
    <location>
        <begin position="33"/>
        <end position="56"/>
    </location>
</feature>
<gene>
    <name evidence="8" type="ORF">DVT68_06450</name>
</gene>
<name>A0A370KEA7_9GAMM</name>
<evidence type="ECO:0000256" key="3">
    <source>
        <dbReference type="ARBA" id="ARBA00022692"/>
    </source>
</evidence>
<comment type="subcellular location">
    <subcellularLocation>
        <location evidence="1">Membrane</location>
        <topology evidence="1">Multi-pass membrane protein</topology>
    </subcellularLocation>
</comment>
<dbReference type="InterPro" id="IPR051401">
    <property type="entry name" value="GtrA_CellWall_Glycosyl"/>
</dbReference>
<dbReference type="GO" id="GO:0005886">
    <property type="term" value="C:plasma membrane"/>
    <property type="evidence" value="ECO:0007669"/>
    <property type="project" value="TreeGrafter"/>
</dbReference>
<protein>
    <submittedName>
        <fullName evidence="8">GtrA family protein</fullName>
    </submittedName>
</protein>
<dbReference type="PANTHER" id="PTHR38459">
    <property type="entry name" value="PROPHAGE BACTOPRENOL-LINKED GLUCOSE TRANSLOCASE HOMOLOG"/>
    <property type="match status" value="1"/>
</dbReference>
<feature type="domain" description="GtrA/DPMS transmembrane" evidence="7">
    <location>
        <begin position="8"/>
        <end position="128"/>
    </location>
</feature>
<keyword evidence="9" id="KW-1185">Reference proteome</keyword>
<evidence type="ECO:0000256" key="6">
    <source>
        <dbReference type="SAM" id="Phobius"/>
    </source>
</evidence>
<evidence type="ECO:0000313" key="9">
    <source>
        <dbReference type="Proteomes" id="UP000254711"/>
    </source>
</evidence>
<keyword evidence="3 6" id="KW-0812">Transmembrane</keyword>
<organism evidence="8 9">
    <name type="scientific">Dyella solisilvae</name>
    <dbReference type="NCBI Taxonomy" id="1920168"/>
    <lineage>
        <taxon>Bacteria</taxon>
        <taxon>Pseudomonadati</taxon>
        <taxon>Pseudomonadota</taxon>
        <taxon>Gammaproteobacteria</taxon>
        <taxon>Lysobacterales</taxon>
        <taxon>Rhodanobacteraceae</taxon>
        <taxon>Dyella</taxon>
    </lineage>
</organism>
<dbReference type="PANTHER" id="PTHR38459:SF1">
    <property type="entry name" value="PROPHAGE BACTOPRENOL-LINKED GLUCOSE TRANSLOCASE HOMOLOG"/>
    <property type="match status" value="1"/>
</dbReference>
<feature type="transmembrane region" description="Helical" evidence="6">
    <location>
        <begin position="106"/>
        <end position="123"/>
    </location>
</feature>
<evidence type="ECO:0000313" key="8">
    <source>
        <dbReference type="EMBL" id="RDJ00431.1"/>
    </source>
</evidence>
<proteinExistence type="inferred from homology"/>
<feature type="transmembrane region" description="Helical" evidence="6">
    <location>
        <begin position="68"/>
        <end position="94"/>
    </location>
</feature>
<dbReference type="InterPro" id="IPR007267">
    <property type="entry name" value="GtrA_DPMS_TM"/>
</dbReference>
<evidence type="ECO:0000256" key="5">
    <source>
        <dbReference type="ARBA" id="ARBA00023136"/>
    </source>
</evidence>
<comment type="similarity">
    <text evidence="2">Belongs to the GtrA family.</text>
</comment>
<keyword evidence="4 6" id="KW-1133">Transmembrane helix</keyword>
<keyword evidence="5 6" id="KW-0472">Membrane</keyword>